<organism evidence="5 8">
    <name type="scientific">Lotharella oceanica</name>
    <dbReference type="NCBI Taxonomy" id="641309"/>
    <lineage>
        <taxon>Eukaryota</taxon>
        <taxon>Sar</taxon>
        <taxon>Rhizaria</taxon>
        <taxon>Cercozoa</taxon>
        <taxon>Chlorarachniophyceae</taxon>
        <taxon>Lotharella</taxon>
    </lineage>
</organism>
<reference evidence="5 8" key="1">
    <citation type="journal article" date="2014" name="BMC Genomics">
        <title>Nucleomorph and plastid genome sequences of the chlorarachniophyte Lotharella oceanica: convergent reductive evolution and frequent recombination in nucleomorph-bearing algae.</title>
        <authorList>
            <person name="Tanifuji G."/>
            <person name="Onodera N.T."/>
            <person name="Brown M.W."/>
            <person name="Curtis B.A."/>
            <person name="Roger A.J."/>
            <person name="Ka-Shu Wong G."/>
            <person name="Melkonian M."/>
            <person name="Archibald J.M."/>
        </authorList>
    </citation>
    <scope>NUCLEOTIDE SEQUENCE [LARGE SCALE GENOMIC DNA]</scope>
    <source>
        <strain evidence="5 8">CCMP622</strain>
    </source>
</reference>
<accession>A0A060DBN2</accession>
<protein>
    <submittedName>
        <fullName evidence="5">Uncharacterized protein</fullName>
    </submittedName>
</protein>
<dbReference type="EMBL" id="CP006628">
    <property type="protein sequence ID" value="AIB09905.1"/>
    <property type="molecule type" value="Genomic_DNA"/>
</dbReference>
<dbReference type="EMBL" id="CP006627">
    <property type="protein sequence ID" value="AIB09702.1"/>
    <property type="molecule type" value="Genomic_DNA"/>
</dbReference>
<evidence type="ECO:0000313" key="5">
    <source>
        <dbReference type="EMBL" id="AIB09905.1"/>
    </source>
</evidence>
<dbReference type="EMBL" id="CP006629">
    <property type="protein sequence ID" value="AIB09914.1"/>
    <property type="molecule type" value="Genomic_DNA"/>
</dbReference>
<feature type="region of interest" description="Disordered" evidence="1">
    <location>
        <begin position="22"/>
        <end position="44"/>
    </location>
</feature>
<evidence type="ECO:0000313" key="8">
    <source>
        <dbReference type="Proteomes" id="UP000243670"/>
    </source>
</evidence>
<evidence type="ECO:0000313" key="7">
    <source>
        <dbReference type="EMBL" id="AIB10094.1"/>
    </source>
</evidence>
<evidence type="ECO:0000313" key="2">
    <source>
        <dbReference type="EMBL" id="AIB09495.1"/>
    </source>
</evidence>
<evidence type="ECO:0000256" key="1">
    <source>
        <dbReference type="SAM" id="MobiDB-lite"/>
    </source>
</evidence>
<dbReference type="Proteomes" id="UP000243670">
    <property type="component" value="Nucleomorph 2"/>
</dbReference>
<proteinExistence type="predicted"/>
<evidence type="ECO:0000313" key="6">
    <source>
        <dbReference type="EMBL" id="AIB09914.1"/>
    </source>
</evidence>
<dbReference type="EMBL" id="CP006629">
    <property type="protein sequence ID" value="AIB10094.1"/>
    <property type="molecule type" value="Genomic_DNA"/>
</dbReference>
<dbReference type="EMBL" id="CP006628">
    <property type="protein sequence ID" value="AIB09711.1"/>
    <property type="molecule type" value="Genomic_DNA"/>
</dbReference>
<keyword evidence="5" id="KW-0542">Nucleomorph</keyword>
<dbReference type="Proteomes" id="UP000243670">
    <property type="component" value="Nucleomorph 1"/>
</dbReference>
<evidence type="ECO:0000313" key="4">
    <source>
        <dbReference type="EMBL" id="AIB09711.1"/>
    </source>
</evidence>
<name>A0A060DBN2_9EUKA</name>
<geneLocation type="nucleomorph" evidence="5"/>
<evidence type="ECO:0000313" key="3">
    <source>
        <dbReference type="EMBL" id="AIB09702.1"/>
    </source>
</evidence>
<sequence>MGVSSSSSVTFPSLSSSPRMTCGIETGTGGADGPSCLESGGIRGGGGGSLPPPLPVLENICEIDIFIITVLVLIVATGADDRADGGIFVVISHIPVLVLLTPNDQVEIQPLNVRKATNGLNGLFRRRQLSA</sequence>
<dbReference type="Proteomes" id="UP000243670">
    <property type="component" value="Nucleomorph 3"/>
</dbReference>
<dbReference type="AlphaFoldDB" id="A0A060DBN2"/>
<gene>
    <name evidence="3" type="ORF">M951_chr1223</name>
    <name evidence="2" type="ORF">M951_chr18</name>
    <name evidence="5" type="ORF">M951_chr2213</name>
    <name evidence="4" type="ORF">M951_chr28</name>
    <name evidence="7" type="ORF">M951_chr3197</name>
    <name evidence="6" type="ORF">M951_chr38</name>
</gene>
<dbReference type="EMBL" id="CP006627">
    <property type="protein sequence ID" value="AIB09495.1"/>
    <property type="molecule type" value="Genomic_DNA"/>
</dbReference>